<dbReference type="EMBL" id="OFSP01000001">
    <property type="protein sequence ID" value="SOY40002.1"/>
    <property type="molecule type" value="Genomic_DNA"/>
</dbReference>
<gene>
    <name evidence="1" type="ORF">CBM2589_B10283</name>
</gene>
<dbReference type="InterPro" id="IPR045390">
    <property type="entry name" value="ABC-3C_MC3"/>
</dbReference>
<evidence type="ECO:0000313" key="1">
    <source>
        <dbReference type="EMBL" id="SOY40002.1"/>
    </source>
</evidence>
<comment type="caution">
    <text evidence="1">The sequence shown here is derived from an EMBL/GenBank/DDBJ whole genome shotgun (WGS) entry which is preliminary data.</text>
</comment>
<dbReference type="Proteomes" id="UP000256297">
    <property type="component" value="Chromosome CBM2589_b"/>
</dbReference>
<dbReference type="Pfam" id="PF20131">
    <property type="entry name" value="MC3"/>
    <property type="match status" value="1"/>
</dbReference>
<reference evidence="1" key="1">
    <citation type="submission" date="2018-01" db="EMBL/GenBank/DDBJ databases">
        <authorList>
            <person name="Clerissi C."/>
        </authorList>
    </citation>
    <scope>NUCLEOTIDE SEQUENCE</scope>
    <source>
        <strain evidence="1">Cupriavidus taiwanensis STM 3521</strain>
    </source>
</reference>
<sequence>MATTMIWRTVQKTKFMSIGMTSSPLNLMSDIGGEMNNYRDDNLVQNSALACFLLTSFVQKYEEHTARTEQPDLFLLLLVLPILWHNRSCDAVKRRQFGTPLHTVIADQPEIKAGFQERMQAFSAVTCRGANLACASKLLKADFTAVAAPKFSSTFTRWPKGSKPVNAPAEMLSAIDRLAVWFSAESTAQLYSRFLTH</sequence>
<protein>
    <submittedName>
        <fullName evidence="1">Uncharacterized protein</fullName>
    </submittedName>
</protein>
<name>A0A375B8J5_9BURK</name>
<accession>A0A375B8J5</accession>
<dbReference type="AlphaFoldDB" id="A0A375B8J5"/>
<organism evidence="1">
    <name type="scientific">Cupriavidus taiwanensis</name>
    <dbReference type="NCBI Taxonomy" id="164546"/>
    <lineage>
        <taxon>Bacteria</taxon>
        <taxon>Pseudomonadati</taxon>
        <taxon>Pseudomonadota</taxon>
        <taxon>Betaproteobacteria</taxon>
        <taxon>Burkholderiales</taxon>
        <taxon>Burkholderiaceae</taxon>
        <taxon>Cupriavidus</taxon>
    </lineage>
</organism>
<proteinExistence type="predicted"/>